<accession>A0A4Y7PPE4</accession>
<dbReference type="EMBL" id="ML170233">
    <property type="protein sequence ID" value="TDL16896.1"/>
    <property type="molecule type" value="Genomic_DNA"/>
</dbReference>
<organism evidence="2 3">
    <name type="scientific">Rickenella mellea</name>
    <dbReference type="NCBI Taxonomy" id="50990"/>
    <lineage>
        <taxon>Eukaryota</taxon>
        <taxon>Fungi</taxon>
        <taxon>Dikarya</taxon>
        <taxon>Basidiomycota</taxon>
        <taxon>Agaricomycotina</taxon>
        <taxon>Agaricomycetes</taxon>
        <taxon>Hymenochaetales</taxon>
        <taxon>Rickenellaceae</taxon>
        <taxon>Rickenella</taxon>
    </lineage>
</organism>
<gene>
    <name evidence="2" type="ORF">BD410DRAFT_844073</name>
</gene>
<evidence type="ECO:0000313" key="2">
    <source>
        <dbReference type="EMBL" id="TDL16896.1"/>
    </source>
</evidence>
<feature type="region of interest" description="Disordered" evidence="1">
    <location>
        <begin position="182"/>
        <end position="206"/>
    </location>
</feature>
<protein>
    <submittedName>
        <fullName evidence="2">Uncharacterized protein</fullName>
    </submittedName>
</protein>
<name>A0A4Y7PPE4_9AGAM</name>
<dbReference type="AlphaFoldDB" id="A0A4Y7PPE4"/>
<dbReference type="Proteomes" id="UP000294933">
    <property type="component" value="Unassembled WGS sequence"/>
</dbReference>
<dbReference type="VEuPathDB" id="FungiDB:BD410DRAFT_844073"/>
<evidence type="ECO:0000256" key="1">
    <source>
        <dbReference type="SAM" id="MobiDB-lite"/>
    </source>
</evidence>
<evidence type="ECO:0000313" key="3">
    <source>
        <dbReference type="Proteomes" id="UP000294933"/>
    </source>
</evidence>
<reference evidence="2 3" key="1">
    <citation type="submission" date="2018-06" db="EMBL/GenBank/DDBJ databases">
        <title>A transcriptomic atlas of mushroom development highlights an independent origin of complex multicellularity.</title>
        <authorList>
            <consortium name="DOE Joint Genome Institute"/>
            <person name="Krizsan K."/>
            <person name="Almasi E."/>
            <person name="Merenyi Z."/>
            <person name="Sahu N."/>
            <person name="Viragh M."/>
            <person name="Koszo T."/>
            <person name="Mondo S."/>
            <person name="Kiss B."/>
            <person name="Balint B."/>
            <person name="Kues U."/>
            <person name="Barry K."/>
            <person name="Hegedus J.C."/>
            <person name="Henrissat B."/>
            <person name="Johnson J."/>
            <person name="Lipzen A."/>
            <person name="Ohm R."/>
            <person name="Nagy I."/>
            <person name="Pangilinan J."/>
            <person name="Yan J."/>
            <person name="Xiong Y."/>
            <person name="Grigoriev I.V."/>
            <person name="Hibbett D.S."/>
            <person name="Nagy L.G."/>
        </authorList>
    </citation>
    <scope>NUCLEOTIDE SEQUENCE [LARGE SCALE GENOMIC DNA]</scope>
    <source>
        <strain evidence="2 3">SZMC22713</strain>
    </source>
</reference>
<proteinExistence type="predicted"/>
<sequence length="249" mass="28867">MPPYGSITAFECRYDPNGLQQPVSDRGQGCVGAPNPALIIIGREDIRYCQMHSVEFFFLERNTACYIHQGLQRLHVYIFSASQGGQPIPVDEVWKHTLPKDLCKELGIPEPELISAPLLRQNPLVIPSSVRRSLDLFNFDIHCEDSGGFFKSVKRVSSTRPRLHVPRRNWRITRAANDLRHSVPTMTNEPSPQERRERYRNHRRKLSQLLTRSTHVPRRAQTRKREDFGGTAVIGLDYERRKERRDIYP</sequence>
<keyword evidence="3" id="KW-1185">Reference proteome</keyword>